<feature type="region of interest" description="Disordered" evidence="1">
    <location>
        <begin position="52"/>
        <end position="120"/>
    </location>
</feature>
<proteinExistence type="predicted"/>
<keyword evidence="3" id="KW-1185">Reference proteome</keyword>
<dbReference type="AlphaFoldDB" id="A0ABD2KH39"/>
<gene>
    <name evidence="2" type="ORF">niasHS_003389</name>
</gene>
<feature type="region of interest" description="Disordered" evidence="1">
    <location>
        <begin position="1"/>
        <end position="27"/>
    </location>
</feature>
<dbReference type="EMBL" id="JBICCN010000026">
    <property type="protein sequence ID" value="KAL3101980.1"/>
    <property type="molecule type" value="Genomic_DNA"/>
</dbReference>
<evidence type="ECO:0000256" key="1">
    <source>
        <dbReference type="SAM" id="MobiDB-lite"/>
    </source>
</evidence>
<accession>A0ABD2KH39</accession>
<dbReference type="Proteomes" id="UP001620645">
    <property type="component" value="Unassembled WGS sequence"/>
</dbReference>
<evidence type="ECO:0000313" key="2">
    <source>
        <dbReference type="EMBL" id="KAL3101980.1"/>
    </source>
</evidence>
<comment type="caution">
    <text evidence="2">The sequence shown here is derived from an EMBL/GenBank/DDBJ whole genome shotgun (WGS) entry which is preliminary data.</text>
</comment>
<name>A0ABD2KH39_HETSC</name>
<sequence>MGPNEEAHKHNSSSTPNRIDSVESDDDEIAGWRAEGWRIGFDVEMRVGVAGVDRPHESAESESDATEDGHSTAFDAENGPSLNCGYVLLPSSAVDDAPPSPPASTPTATSPTHCQSNWLLPAPPLATELDSIQHKPNDFNLDGVKTEEIKQIMAQMSVSSRKPEWAQQIDDGKLTELVDRLKKGKVTEGK</sequence>
<organism evidence="2 3">
    <name type="scientific">Heterodera schachtii</name>
    <name type="common">Sugarbeet cyst nematode worm</name>
    <name type="synonym">Tylenchus schachtii</name>
    <dbReference type="NCBI Taxonomy" id="97005"/>
    <lineage>
        <taxon>Eukaryota</taxon>
        <taxon>Metazoa</taxon>
        <taxon>Ecdysozoa</taxon>
        <taxon>Nematoda</taxon>
        <taxon>Chromadorea</taxon>
        <taxon>Rhabditida</taxon>
        <taxon>Tylenchina</taxon>
        <taxon>Tylenchomorpha</taxon>
        <taxon>Tylenchoidea</taxon>
        <taxon>Heteroderidae</taxon>
        <taxon>Heteroderinae</taxon>
        <taxon>Heterodera</taxon>
    </lineage>
</organism>
<protein>
    <submittedName>
        <fullName evidence="2">Uncharacterized protein</fullName>
    </submittedName>
</protein>
<reference evidence="2 3" key="1">
    <citation type="submission" date="2024-10" db="EMBL/GenBank/DDBJ databases">
        <authorList>
            <person name="Kim D."/>
        </authorList>
    </citation>
    <scope>NUCLEOTIDE SEQUENCE [LARGE SCALE GENOMIC DNA]</scope>
    <source>
        <strain evidence="2">Taebaek</strain>
    </source>
</reference>
<evidence type="ECO:0000313" key="3">
    <source>
        <dbReference type="Proteomes" id="UP001620645"/>
    </source>
</evidence>